<proteinExistence type="predicted"/>
<gene>
    <name evidence="2" type="ORF">BN9_077240</name>
</gene>
<keyword evidence="3" id="KW-1185">Reference proteome</keyword>
<evidence type="ECO:0000313" key="2">
    <source>
        <dbReference type="EMBL" id="CCI46769.1"/>
    </source>
</evidence>
<organism evidence="2 3">
    <name type="scientific">Albugo candida</name>
    <dbReference type="NCBI Taxonomy" id="65357"/>
    <lineage>
        <taxon>Eukaryota</taxon>
        <taxon>Sar</taxon>
        <taxon>Stramenopiles</taxon>
        <taxon>Oomycota</taxon>
        <taxon>Peronosporomycetes</taxon>
        <taxon>Albuginales</taxon>
        <taxon>Albuginaceae</taxon>
        <taxon>Albugo</taxon>
    </lineage>
</organism>
<dbReference type="Proteomes" id="UP000053237">
    <property type="component" value="Unassembled WGS sequence"/>
</dbReference>
<dbReference type="InterPro" id="IPR011006">
    <property type="entry name" value="CheY-like_superfamily"/>
</dbReference>
<protein>
    <recommendedName>
        <fullName evidence="4">Response regulatory domain-containing protein</fullName>
    </recommendedName>
</protein>
<reference evidence="2 3" key="1">
    <citation type="submission" date="2012-05" db="EMBL/GenBank/DDBJ databases">
        <title>Recombination and specialization in a pathogen metapopulation.</title>
        <authorList>
            <person name="Gardiner A."/>
            <person name="Kemen E."/>
            <person name="Schultz-Larsen T."/>
            <person name="MacLean D."/>
            <person name="Van Oosterhout C."/>
            <person name="Jones J.D.G."/>
        </authorList>
    </citation>
    <scope>NUCLEOTIDE SEQUENCE [LARGE SCALE GENOMIC DNA]</scope>
    <source>
        <strain evidence="2 3">Ac Nc2</strain>
    </source>
</reference>
<name>A0A024GKA5_9STRA</name>
<evidence type="ECO:0000256" key="1">
    <source>
        <dbReference type="SAM" id="MobiDB-lite"/>
    </source>
</evidence>
<dbReference type="InParanoid" id="A0A024GKA5"/>
<feature type="region of interest" description="Disordered" evidence="1">
    <location>
        <begin position="724"/>
        <end position="744"/>
    </location>
</feature>
<evidence type="ECO:0008006" key="4">
    <source>
        <dbReference type="Google" id="ProtNLM"/>
    </source>
</evidence>
<feature type="region of interest" description="Disordered" evidence="1">
    <location>
        <begin position="980"/>
        <end position="1041"/>
    </location>
</feature>
<dbReference type="OrthoDB" id="77829at2759"/>
<feature type="compositionally biased region" description="Polar residues" evidence="1">
    <location>
        <begin position="989"/>
        <end position="1011"/>
    </location>
</feature>
<dbReference type="AlphaFoldDB" id="A0A024GKA5"/>
<sequence length="1041" mass="117230">MRSKKVLDDINLVVQINRHIVENPNNREAVEDLLVRPSSFQVLANLDELDTPVHPRHLFQHQSTNGNRKGPCELPFHLQGDATFAIGIAVQKRRVLQHSSDIRTHINSLWDVACNETVLCEAGSIESKNGQQLSQSQYMKFMLLVYKALRFDFQIKSATEDILCDWEIDSSSSTFLNVDQFHASIFELVDLWTCDIEEATYTAFLKLLINRITVRVVVYINGQKLVYSVTDNFSNEELIVKAIPLQLIDCFAPVVTLSTRKGVNTVGELAATDASELEIERQAYVAQMNFSAEKLGKDISHLLDMFKCLSKQFQPNAYKAKELSRNSEFEADNPDCNLKELENQNSFLSGVESHTSAVVKGNKKSTPQKSSPIYDLTRSDLRLVDSIRASFIIENDISLEYKCAPNDINIELRKFGVNPDTLAPQEASAQYHNFYEMLVVKNGQDIKALAKTVLDQIRFELASHGIYLEESQLEGAYDEFYSSIVKGNGQKMVQDAKDWIDKTKRDKTVSSYIKSEYTTLRNIDSVDSGGFESEDIENFIMQSVQPELTLLTEASQVVRINDTESSVTAQEENEDHVEMLFESGSAIVEAHHEESSQSESNTFEGIIAIEESASIEFEILPDADKTIEASNRFEIDTGTNIYSTLDRFHASDRTPSLNVENSVHTMQRFVAFSTEADENEYKQAGSTIPITSFRTMKNLASPLPIVDTSDRKDDKVELLLPIIQPTRPPPETKNSVLLDDQSDKTDNKMTSQCISMPILILKSDQNLHPSTYDNALPIVSNSTEKEPITIPIFPVSAQSYLPDVDSPCPTEMPPKIPQIVVGGIEGASNVATISRYIRLLELGTVFDAKYEEEMFQFLATAEGQETDLVFVDIANRTENAIEITLRVQSIIGNKLILLGGDDSAKANAIAQQCIQHGAIYFARFPFDFSILRAEIFKYLNSCPQKYLIRQRRQSTQQARLTSLVLSQDYTTLMKADNVKAPTDRMRSIESPSLNRTMSSSGQKSIELQSAESVPRRPSVSTSRHEERQRRNRNMLPKWFTK</sequence>
<accession>A0A024GKA5</accession>
<dbReference type="SUPFAM" id="SSF52172">
    <property type="entry name" value="CheY-like"/>
    <property type="match status" value="1"/>
</dbReference>
<comment type="caution">
    <text evidence="2">The sequence shown here is derived from an EMBL/GenBank/DDBJ whole genome shotgun (WGS) entry which is preliminary data.</text>
</comment>
<dbReference type="STRING" id="65357.A0A024GKA5"/>
<dbReference type="EMBL" id="CAIX01000141">
    <property type="protein sequence ID" value="CCI46769.1"/>
    <property type="molecule type" value="Genomic_DNA"/>
</dbReference>
<evidence type="ECO:0000313" key="3">
    <source>
        <dbReference type="Proteomes" id="UP000053237"/>
    </source>
</evidence>